<dbReference type="EMBL" id="JAVLET010000004">
    <property type="protein sequence ID" value="KAL0470786.1"/>
    <property type="molecule type" value="Genomic_DNA"/>
</dbReference>
<dbReference type="Proteomes" id="UP001451303">
    <property type="component" value="Unassembled WGS sequence"/>
</dbReference>
<accession>A0ABR3DDN9</accession>
<organism evidence="1 2">
    <name type="scientific">Neurospora intermedia</name>
    <dbReference type="NCBI Taxonomy" id="5142"/>
    <lineage>
        <taxon>Eukaryota</taxon>
        <taxon>Fungi</taxon>
        <taxon>Dikarya</taxon>
        <taxon>Ascomycota</taxon>
        <taxon>Pezizomycotina</taxon>
        <taxon>Sordariomycetes</taxon>
        <taxon>Sordariomycetidae</taxon>
        <taxon>Sordariales</taxon>
        <taxon>Sordariaceae</taxon>
        <taxon>Neurospora</taxon>
    </lineage>
</organism>
<evidence type="ECO:0000313" key="2">
    <source>
        <dbReference type="Proteomes" id="UP001451303"/>
    </source>
</evidence>
<sequence length="78" mass="8423">MTSCHLPLVDVSQVPNSSRPTAEPLGKTSVLYGQEFLAMTGSDRSTVRKKIGCLFGDVCFAERGSGNCFHRSSCPTVR</sequence>
<evidence type="ECO:0000313" key="1">
    <source>
        <dbReference type="EMBL" id="KAL0470786.1"/>
    </source>
</evidence>
<reference evidence="1 2" key="1">
    <citation type="submission" date="2023-09" db="EMBL/GenBank/DDBJ databases">
        <title>Multi-omics analysis of a traditional fermented food reveals byproduct-associated fungal strains for waste-to-food upcycling.</title>
        <authorList>
            <consortium name="Lawrence Berkeley National Laboratory"/>
            <person name="Rekdal V.M."/>
            <person name="Villalobos-Escobedo J.M."/>
            <person name="Rodriguez-Valeron N."/>
            <person name="Garcia M.O."/>
            <person name="Vasquez D.P."/>
            <person name="Damayanti I."/>
            <person name="Sorensen P.M."/>
            <person name="Baidoo E.E."/>
            <person name="De Carvalho A.C."/>
            <person name="Riley R."/>
            <person name="Lipzen A."/>
            <person name="He G."/>
            <person name="Yan M."/>
            <person name="Haridas S."/>
            <person name="Daum C."/>
            <person name="Yoshinaga Y."/>
            <person name="Ng V."/>
            <person name="Grigoriev I.V."/>
            <person name="Munk R."/>
            <person name="Nuraida L."/>
            <person name="Wijaya C.H."/>
            <person name="Morales P.-C."/>
            <person name="Keasling J.D."/>
        </authorList>
    </citation>
    <scope>NUCLEOTIDE SEQUENCE [LARGE SCALE GENOMIC DNA]</scope>
    <source>
        <strain evidence="1 2">FGSC 2613</strain>
    </source>
</reference>
<gene>
    <name evidence="1" type="ORF">QR685DRAFT_524596</name>
</gene>
<proteinExistence type="predicted"/>
<protein>
    <submittedName>
        <fullName evidence="1">Uncharacterized protein</fullName>
    </submittedName>
</protein>
<comment type="caution">
    <text evidence="1">The sequence shown here is derived from an EMBL/GenBank/DDBJ whole genome shotgun (WGS) entry which is preliminary data.</text>
</comment>
<keyword evidence="2" id="KW-1185">Reference proteome</keyword>
<name>A0ABR3DDN9_NEUIN</name>